<feature type="domain" description="TonB C-terminal" evidence="5">
    <location>
        <begin position="37"/>
        <end position="106"/>
    </location>
</feature>
<keyword evidence="7" id="KW-1185">Reference proteome</keyword>
<dbReference type="Proteomes" id="UP001273531">
    <property type="component" value="Unassembled WGS sequence"/>
</dbReference>
<reference evidence="6 7" key="1">
    <citation type="submission" date="2023-10" db="EMBL/GenBank/DDBJ databases">
        <title>Sphingomonas sp. HF-S4 16S ribosomal RNA gene Genome sequencing and assembly.</title>
        <authorList>
            <person name="Lee H."/>
        </authorList>
    </citation>
    <scope>NUCLEOTIDE SEQUENCE [LARGE SCALE GENOMIC DNA]</scope>
    <source>
        <strain evidence="6 7">HF-S4</strain>
    </source>
</reference>
<keyword evidence="4" id="KW-0472">Membrane</keyword>
<keyword evidence="2" id="KW-0812">Transmembrane</keyword>
<comment type="subcellular location">
    <subcellularLocation>
        <location evidence="1">Membrane</location>
        <topology evidence="1">Single-pass membrane protein</topology>
    </subcellularLocation>
</comment>
<dbReference type="NCBIfam" id="TIGR01352">
    <property type="entry name" value="tonB_Cterm"/>
    <property type="match status" value="1"/>
</dbReference>
<evidence type="ECO:0000256" key="4">
    <source>
        <dbReference type="ARBA" id="ARBA00023136"/>
    </source>
</evidence>
<dbReference type="InterPro" id="IPR037682">
    <property type="entry name" value="TonB_C"/>
</dbReference>
<organism evidence="6 7">
    <name type="scientific">Sphingomonas agrestis</name>
    <dbReference type="NCBI Taxonomy" id="3080540"/>
    <lineage>
        <taxon>Bacteria</taxon>
        <taxon>Pseudomonadati</taxon>
        <taxon>Pseudomonadota</taxon>
        <taxon>Alphaproteobacteria</taxon>
        <taxon>Sphingomonadales</taxon>
        <taxon>Sphingomonadaceae</taxon>
        <taxon>Sphingomonas</taxon>
    </lineage>
</organism>
<dbReference type="InterPro" id="IPR006260">
    <property type="entry name" value="TonB/TolA_C"/>
</dbReference>
<evidence type="ECO:0000259" key="5">
    <source>
        <dbReference type="Pfam" id="PF03544"/>
    </source>
</evidence>
<protein>
    <submittedName>
        <fullName evidence="6">Energy transducer TonB</fullName>
    </submittedName>
</protein>
<name>A0ABU3Y5P0_9SPHN</name>
<proteinExistence type="predicted"/>
<gene>
    <name evidence="6" type="ORF">RZN05_06685</name>
</gene>
<sequence>MLPLLLLAVQDAAAGDGGETVPVQPQTSPRDWVSVSDYPTAALNKRGFGVVHFRLTIDAAGKVSACNILNTSGFWMLDQHTCKLLTARARFVPARKDGVAVESWFISNFFWAHGDFDKKDWNVLVKEVTEPISSRVTVKKLPTNYKQAPLTRVRFDARGAADWCNVEQGSGNPAIDTVACEQALAQAERPEMQGNLPRKPDTRMFLVEFVDDSSGR</sequence>
<accession>A0ABU3Y5P0</accession>
<evidence type="ECO:0000256" key="3">
    <source>
        <dbReference type="ARBA" id="ARBA00022989"/>
    </source>
</evidence>
<evidence type="ECO:0000313" key="6">
    <source>
        <dbReference type="EMBL" id="MDV3456665.1"/>
    </source>
</evidence>
<evidence type="ECO:0000256" key="1">
    <source>
        <dbReference type="ARBA" id="ARBA00004167"/>
    </source>
</evidence>
<dbReference type="Gene3D" id="3.30.1150.10">
    <property type="match status" value="1"/>
</dbReference>
<evidence type="ECO:0000256" key="2">
    <source>
        <dbReference type="ARBA" id="ARBA00022692"/>
    </source>
</evidence>
<evidence type="ECO:0000313" key="7">
    <source>
        <dbReference type="Proteomes" id="UP001273531"/>
    </source>
</evidence>
<comment type="caution">
    <text evidence="6">The sequence shown here is derived from an EMBL/GenBank/DDBJ whole genome shotgun (WGS) entry which is preliminary data.</text>
</comment>
<keyword evidence="3" id="KW-1133">Transmembrane helix</keyword>
<dbReference type="RefSeq" id="WP_317225840.1">
    <property type="nucleotide sequence ID" value="NZ_JAWJEJ010000001.1"/>
</dbReference>
<dbReference type="Pfam" id="PF03544">
    <property type="entry name" value="TonB_C"/>
    <property type="match status" value="1"/>
</dbReference>
<dbReference type="EMBL" id="JAWJEJ010000001">
    <property type="protein sequence ID" value="MDV3456665.1"/>
    <property type="molecule type" value="Genomic_DNA"/>
</dbReference>
<dbReference type="SUPFAM" id="SSF74653">
    <property type="entry name" value="TolA/TonB C-terminal domain"/>
    <property type="match status" value="1"/>
</dbReference>